<dbReference type="GO" id="GO:0005829">
    <property type="term" value="C:cytosol"/>
    <property type="evidence" value="ECO:0007669"/>
    <property type="project" value="TreeGrafter"/>
</dbReference>
<proteinExistence type="inferred from homology"/>
<dbReference type="PIRSF" id="PIRSF006755">
    <property type="entry name" value="DTB_synth"/>
    <property type="match status" value="1"/>
</dbReference>
<keyword evidence="4" id="KW-0547">Nucleotide-binding</keyword>
<dbReference type="InterPro" id="IPR027417">
    <property type="entry name" value="P-loop_NTPase"/>
</dbReference>
<dbReference type="EMBL" id="UOFH01000362">
    <property type="protein sequence ID" value="VAW66853.1"/>
    <property type="molecule type" value="Genomic_DNA"/>
</dbReference>
<dbReference type="GO" id="GO:0004141">
    <property type="term" value="F:dethiobiotin synthase activity"/>
    <property type="evidence" value="ECO:0007669"/>
    <property type="project" value="UniProtKB-EC"/>
</dbReference>
<sequence>MKGFFITGSDTNVGKTYIACQIARELVNKNFNVIPRKPIESGCEKINDELIPSDAQKLMLASQYKLGLDKVCRYRFEPAISPAQAAKSSQQKISLADLKSACETHSDLNNDFLIVEGAGGFFSPLCENALNADLAVELNLPVVIVVEHKLGCINQALLTISAAKKYSLKIHAVVLNAKISSENVKQNIDEIKQFTDVDIFSCLANDKLDLAFYTGL</sequence>
<dbReference type="GO" id="GO:0000287">
    <property type="term" value="F:magnesium ion binding"/>
    <property type="evidence" value="ECO:0007669"/>
    <property type="project" value="InterPro"/>
</dbReference>
<dbReference type="AlphaFoldDB" id="A0A3B0XRZ9"/>
<keyword evidence="6" id="KW-0067">ATP-binding</keyword>
<dbReference type="GO" id="GO:0005524">
    <property type="term" value="F:ATP binding"/>
    <property type="evidence" value="ECO:0007669"/>
    <property type="project" value="UniProtKB-KW"/>
</dbReference>
<accession>A0A3B0XRZ9</accession>
<evidence type="ECO:0000256" key="6">
    <source>
        <dbReference type="ARBA" id="ARBA00022840"/>
    </source>
</evidence>
<dbReference type="CDD" id="cd03109">
    <property type="entry name" value="DTBS"/>
    <property type="match status" value="1"/>
</dbReference>
<keyword evidence="5" id="KW-0093">Biotin biosynthesis</keyword>
<dbReference type="NCBIfam" id="TIGR00347">
    <property type="entry name" value="bioD"/>
    <property type="match status" value="1"/>
</dbReference>
<dbReference type="HAMAP" id="MF_00336">
    <property type="entry name" value="BioD"/>
    <property type="match status" value="1"/>
</dbReference>
<keyword evidence="7" id="KW-0460">Magnesium</keyword>
<name>A0A3B0XRZ9_9ZZZZ</name>
<dbReference type="SUPFAM" id="SSF52540">
    <property type="entry name" value="P-loop containing nucleoside triphosphate hydrolases"/>
    <property type="match status" value="1"/>
</dbReference>
<protein>
    <submittedName>
        <fullName evidence="9">Dethiobiotin synthetase</fullName>
        <ecNumber evidence="9">6.3.3.3</ecNumber>
    </submittedName>
</protein>
<dbReference type="Pfam" id="PF13500">
    <property type="entry name" value="AAA_26"/>
    <property type="match status" value="1"/>
</dbReference>
<dbReference type="UniPathway" id="UPA00078"/>
<gene>
    <name evidence="9" type="ORF">MNBD_GAMMA08-2184</name>
</gene>
<reference evidence="9" key="1">
    <citation type="submission" date="2018-06" db="EMBL/GenBank/DDBJ databases">
        <authorList>
            <person name="Zhirakovskaya E."/>
        </authorList>
    </citation>
    <scope>NUCLEOTIDE SEQUENCE</scope>
</reference>
<dbReference type="Gene3D" id="3.40.50.300">
    <property type="entry name" value="P-loop containing nucleotide triphosphate hydrolases"/>
    <property type="match status" value="1"/>
</dbReference>
<evidence type="ECO:0000256" key="2">
    <source>
        <dbReference type="ARBA" id="ARBA00022598"/>
    </source>
</evidence>
<dbReference type="PANTHER" id="PTHR43210">
    <property type="entry name" value="DETHIOBIOTIN SYNTHETASE"/>
    <property type="match status" value="1"/>
</dbReference>
<evidence type="ECO:0000256" key="4">
    <source>
        <dbReference type="ARBA" id="ARBA00022741"/>
    </source>
</evidence>
<evidence type="ECO:0000256" key="5">
    <source>
        <dbReference type="ARBA" id="ARBA00022756"/>
    </source>
</evidence>
<dbReference type="PANTHER" id="PTHR43210:SF2">
    <property type="entry name" value="ATP-DEPENDENT DETHIOBIOTIN SYNTHETASE BIOD 2"/>
    <property type="match status" value="1"/>
</dbReference>
<evidence type="ECO:0000256" key="7">
    <source>
        <dbReference type="ARBA" id="ARBA00022842"/>
    </source>
</evidence>
<evidence type="ECO:0000313" key="9">
    <source>
        <dbReference type="EMBL" id="VAW66853.1"/>
    </source>
</evidence>
<evidence type="ECO:0000256" key="8">
    <source>
        <dbReference type="ARBA" id="ARBA00047386"/>
    </source>
</evidence>
<dbReference type="EC" id="6.3.3.3" evidence="9"/>
<dbReference type="InterPro" id="IPR004472">
    <property type="entry name" value="DTB_synth_BioD"/>
</dbReference>
<comment type="catalytic activity">
    <reaction evidence="8">
        <text>(7R,8S)-8-amino-7-(carboxyamino)nonanoate + ATP = (4R,5S)-dethiobiotin + ADP + phosphate + H(+)</text>
        <dbReference type="Rhea" id="RHEA:63684"/>
        <dbReference type="ChEBI" id="CHEBI:15378"/>
        <dbReference type="ChEBI" id="CHEBI:30616"/>
        <dbReference type="ChEBI" id="CHEBI:43474"/>
        <dbReference type="ChEBI" id="CHEBI:149470"/>
        <dbReference type="ChEBI" id="CHEBI:149473"/>
        <dbReference type="ChEBI" id="CHEBI:456216"/>
    </reaction>
</comment>
<dbReference type="GO" id="GO:0009102">
    <property type="term" value="P:biotin biosynthetic process"/>
    <property type="evidence" value="ECO:0007669"/>
    <property type="project" value="UniProtKB-UniPathway"/>
</dbReference>
<evidence type="ECO:0000256" key="1">
    <source>
        <dbReference type="ARBA" id="ARBA00022490"/>
    </source>
</evidence>
<keyword evidence="1" id="KW-0963">Cytoplasm</keyword>
<evidence type="ECO:0000256" key="3">
    <source>
        <dbReference type="ARBA" id="ARBA00022723"/>
    </source>
</evidence>
<keyword evidence="3" id="KW-0479">Metal-binding</keyword>
<keyword evidence="2 9" id="KW-0436">Ligase</keyword>
<organism evidence="9">
    <name type="scientific">hydrothermal vent metagenome</name>
    <dbReference type="NCBI Taxonomy" id="652676"/>
    <lineage>
        <taxon>unclassified sequences</taxon>
        <taxon>metagenomes</taxon>
        <taxon>ecological metagenomes</taxon>
    </lineage>
</organism>